<dbReference type="Pfam" id="PF13580">
    <property type="entry name" value="SIS_2"/>
    <property type="match status" value="1"/>
</dbReference>
<sequence length="69" mass="7515">MNQNEYMIGEIDEHINAVQSLTTPEFLNKIEQAARIVIATINNGKKLLLFGNGGSASDAQHIAAEFTGR</sequence>
<dbReference type="PANTHER" id="PTHR30390:SF6">
    <property type="entry name" value="DNAA INITIATOR-ASSOCIATING PROTEIN DIAA"/>
    <property type="match status" value="1"/>
</dbReference>
<evidence type="ECO:0000313" key="3">
    <source>
        <dbReference type="Proteomes" id="UP000663940"/>
    </source>
</evidence>
<evidence type="ECO:0000313" key="2">
    <source>
        <dbReference type="EMBL" id="QTE49613.1"/>
    </source>
</evidence>
<gene>
    <name evidence="2" type="ORF">J3L21_29460</name>
</gene>
<dbReference type="InterPro" id="IPR001347">
    <property type="entry name" value="SIS_dom"/>
</dbReference>
<dbReference type="InterPro" id="IPR050099">
    <property type="entry name" value="SIS_GmhA/DiaA_subfam"/>
</dbReference>
<name>A0ABX7UAI4_9SPHI</name>
<dbReference type="EMBL" id="CP071880">
    <property type="protein sequence ID" value="QTE49613.1"/>
    <property type="molecule type" value="Genomic_DNA"/>
</dbReference>
<feature type="domain" description="SIS" evidence="1">
    <location>
        <begin position="16"/>
        <end position="68"/>
    </location>
</feature>
<dbReference type="PANTHER" id="PTHR30390">
    <property type="entry name" value="SEDOHEPTULOSE 7-PHOSPHATE ISOMERASE / DNAA INITIATOR-ASSOCIATING FACTOR FOR REPLICATION INITIATION"/>
    <property type="match status" value="1"/>
</dbReference>
<accession>A0ABX7UAI4</accession>
<reference evidence="2 3" key="1">
    <citation type="submission" date="2021-03" db="EMBL/GenBank/DDBJ databases">
        <title>Mucilaginibacter strains isolated from gold and copper mining confer multi heavy-metal resistance.</title>
        <authorList>
            <person name="Li Y."/>
        </authorList>
    </citation>
    <scope>NUCLEOTIDE SEQUENCE [LARGE SCALE GENOMIC DNA]</scope>
    <source>
        <strain evidence="2 3">P2-4</strain>
    </source>
</reference>
<dbReference type="SUPFAM" id="SSF53697">
    <property type="entry name" value="SIS domain"/>
    <property type="match status" value="1"/>
</dbReference>
<evidence type="ECO:0000259" key="1">
    <source>
        <dbReference type="Pfam" id="PF13580"/>
    </source>
</evidence>
<dbReference type="Gene3D" id="3.40.50.10490">
    <property type="entry name" value="Glucose-6-phosphate isomerase like protein, domain 1"/>
    <property type="match status" value="1"/>
</dbReference>
<dbReference type="Proteomes" id="UP000663940">
    <property type="component" value="Chromosome"/>
</dbReference>
<protein>
    <submittedName>
        <fullName evidence="2">SIS domain-containing protein</fullName>
    </submittedName>
</protein>
<keyword evidence="3" id="KW-1185">Reference proteome</keyword>
<dbReference type="InterPro" id="IPR046348">
    <property type="entry name" value="SIS_dom_sf"/>
</dbReference>
<organism evidence="2 3">
    <name type="scientific">Mucilaginibacter rubeus</name>
    <dbReference type="NCBI Taxonomy" id="2027860"/>
    <lineage>
        <taxon>Bacteria</taxon>
        <taxon>Pseudomonadati</taxon>
        <taxon>Bacteroidota</taxon>
        <taxon>Sphingobacteriia</taxon>
        <taxon>Sphingobacteriales</taxon>
        <taxon>Sphingobacteriaceae</taxon>
        <taxon>Mucilaginibacter</taxon>
    </lineage>
</organism>
<proteinExistence type="predicted"/>